<comment type="caution">
    <text evidence="1">The sequence shown here is derived from an EMBL/GenBank/DDBJ whole genome shotgun (WGS) entry which is preliminary data.</text>
</comment>
<dbReference type="EMBL" id="BMIY01000014">
    <property type="protein sequence ID" value="GFZ83041.1"/>
    <property type="molecule type" value="Genomic_DNA"/>
</dbReference>
<dbReference type="Proteomes" id="UP000627715">
    <property type="component" value="Unassembled WGS sequence"/>
</dbReference>
<evidence type="ECO:0000313" key="1">
    <source>
        <dbReference type="EMBL" id="GFZ83041.1"/>
    </source>
</evidence>
<gene>
    <name evidence="1" type="ORF">GCM10011403_28230</name>
</gene>
<protein>
    <submittedName>
        <fullName evidence="1">Uncharacterized protein</fullName>
    </submittedName>
</protein>
<reference evidence="1" key="2">
    <citation type="submission" date="2020-09" db="EMBL/GenBank/DDBJ databases">
        <authorList>
            <person name="Sun Q."/>
            <person name="Zhou Y."/>
        </authorList>
    </citation>
    <scope>NUCLEOTIDE SEQUENCE</scope>
    <source>
        <strain evidence="1">CGMCC 1.15425</strain>
    </source>
</reference>
<sequence>MFLKSSHFGIDCRLAVCMTVELTCTVIFYDLKNGQTEWLELAGQLVSNGKKTG</sequence>
<accession>A0A916VKA0</accession>
<organism evidence="1 2">
    <name type="scientific">Pseudohongiella nitratireducens</name>
    <dbReference type="NCBI Taxonomy" id="1768907"/>
    <lineage>
        <taxon>Bacteria</taxon>
        <taxon>Pseudomonadati</taxon>
        <taxon>Pseudomonadota</taxon>
        <taxon>Gammaproteobacteria</taxon>
        <taxon>Pseudomonadales</taxon>
        <taxon>Pseudohongiellaceae</taxon>
        <taxon>Pseudohongiella</taxon>
    </lineage>
</organism>
<name>A0A916VKA0_9GAMM</name>
<evidence type="ECO:0000313" key="2">
    <source>
        <dbReference type="Proteomes" id="UP000627715"/>
    </source>
</evidence>
<keyword evidence="2" id="KW-1185">Reference proteome</keyword>
<dbReference type="AlphaFoldDB" id="A0A916VKA0"/>
<reference evidence="1" key="1">
    <citation type="journal article" date="2014" name="Int. J. Syst. Evol. Microbiol.">
        <title>Complete genome sequence of Corynebacterium casei LMG S-19264T (=DSM 44701T), isolated from a smear-ripened cheese.</title>
        <authorList>
            <consortium name="US DOE Joint Genome Institute (JGI-PGF)"/>
            <person name="Walter F."/>
            <person name="Albersmeier A."/>
            <person name="Kalinowski J."/>
            <person name="Ruckert C."/>
        </authorList>
    </citation>
    <scope>NUCLEOTIDE SEQUENCE</scope>
    <source>
        <strain evidence="1">CGMCC 1.15425</strain>
    </source>
</reference>
<proteinExistence type="predicted"/>